<evidence type="ECO:0000313" key="2">
    <source>
        <dbReference type="Proteomes" id="UP000076154"/>
    </source>
</evidence>
<dbReference type="AlphaFoldDB" id="A0A369KAI2"/>
<comment type="caution">
    <text evidence="1">The sequence shown here is derived from an EMBL/GenBank/DDBJ whole genome shotgun (WGS) entry which is preliminary data.</text>
</comment>
<dbReference type="EMBL" id="LUEZ02000005">
    <property type="protein sequence ID" value="RDB30460.1"/>
    <property type="molecule type" value="Genomic_DNA"/>
</dbReference>
<accession>A0A369KAI2</accession>
<proteinExistence type="predicted"/>
<organism evidence="1 2">
    <name type="scientific">Hypsizygus marmoreus</name>
    <name type="common">White beech mushroom</name>
    <name type="synonym">Agaricus marmoreus</name>
    <dbReference type="NCBI Taxonomy" id="39966"/>
    <lineage>
        <taxon>Eukaryota</taxon>
        <taxon>Fungi</taxon>
        <taxon>Dikarya</taxon>
        <taxon>Basidiomycota</taxon>
        <taxon>Agaricomycotina</taxon>
        <taxon>Agaricomycetes</taxon>
        <taxon>Agaricomycetidae</taxon>
        <taxon>Agaricales</taxon>
        <taxon>Tricholomatineae</taxon>
        <taxon>Lyophyllaceae</taxon>
        <taxon>Hypsizygus</taxon>
    </lineage>
</organism>
<protein>
    <submittedName>
        <fullName evidence="1">Uncharacterized protein</fullName>
    </submittedName>
</protein>
<gene>
    <name evidence="1" type="ORF">Hypma_007007</name>
</gene>
<dbReference type="Proteomes" id="UP000076154">
    <property type="component" value="Unassembled WGS sequence"/>
</dbReference>
<sequence>MDGVQHTEYNYSNCGVNCRPFMDLVDPPRSNSLAACVASTCSVWAPTSACAFSGAPSRTQPHVLSSAIRRLVKLLSQSDFIALYTTARWSAISEVRRTSDVKTPIYPHHQGDMPEPLSNSTTSAFCPYGPCTLQAPPLHIPLLILLSVPPPP</sequence>
<evidence type="ECO:0000313" key="1">
    <source>
        <dbReference type="EMBL" id="RDB30460.1"/>
    </source>
</evidence>
<keyword evidence="2" id="KW-1185">Reference proteome</keyword>
<name>A0A369KAI2_HYPMA</name>
<dbReference type="InParanoid" id="A0A369KAI2"/>
<reference evidence="1" key="1">
    <citation type="submission" date="2018-04" db="EMBL/GenBank/DDBJ databases">
        <title>Whole genome sequencing of Hypsizygus marmoreus.</title>
        <authorList>
            <person name="Choi I.-G."/>
            <person name="Min B."/>
            <person name="Kim J.-G."/>
            <person name="Kim S."/>
            <person name="Oh Y.-L."/>
            <person name="Kong W.-S."/>
            <person name="Park H."/>
            <person name="Jeong J."/>
            <person name="Song E.-S."/>
        </authorList>
    </citation>
    <scope>NUCLEOTIDE SEQUENCE [LARGE SCALE GENOMIC DNA]</scope>
    <source>
        <strain evidence="1">51987-8</strain>
    </source>
</reference>